<dbReference type="EMBL" id="CP036298">
    <property type="protein sequence ID" value="QDV22388.1"/>
    <property type="molecule type" value="Genomic_DNA"/>
</dbReference>
<evidence type="ECO:0000313" key="1">
    <source>
        <dbReference type="EMBL" id="QDV22388.1"/>
    </source>
</evidence>
<reference evidence="1 2" key="1">
    <citation type="submission" date="2019-02" db="EMBL/GenBank/DDBJ databases">
        <title>Deep-cultivation of Planctomycetes and their phenomic and genomic characterization uncovers novel biology.</title>
        <authorList>
            <person name="Wiegand S."/>
            <person name="Jogler M."/>
            <person name="Boedeker C."/>
            <person name="Pinto D."/>
            <person name="Vollmers J."/>
            <person name="Rivas-Marin E."/>
            <person name="Kohn T."/>
            <person name="Peeters S.H."/>
            <person name="Heuer A."/>
            <person name="Rast P."/>
            <person name="Oberbeckmann S."/>
            <person name="Bunk B."/>
            <person name="Jeske O."/>
            <person name="Meyerdierks A."/>
            <person name="Storesund J.E."/>
            <person name="Kallscheuer N."/>
            <person name="Luecker S."/>
            <person name="Lage O.M."/>
            <person name="Pohl T."/>
            <person name="Merkel B.J."/>
            <person name="Hornburger P."/>
            <person name="Mueller R.-W."/>
            <person name="Bruemmer F."/>
            <person name="Labrenz M."/>
            <person name="Spormann A.M."/>
            <person name="Op den Camp H."/>
            <person name="Overmann J."/>
            <person name="Amann R."/>
            <person name="Jetten M.S.M."/>
            <person name="Mascher T."/>
            <person name="Medema M.H."/>
            <person name="Devos D.P."/>
            <person name="Kaster A.-K."/>
            <person name="Ovreas L."/>
            <person name="Rohde M."/>
            <person name="Galperin M.Y."/>
            <person name="Jogler C."/>
        </authorList>
    </citation>
    <scope>NUCLEOTIDE SEQUENCE [LARGE SCALE GENOMIC DNA]</scope>
    <source>
        <strain evidence="1 2">Q31a</strain>
    </source>
</reference>
<dbReference type="AlphaFoldDB" id="A0A518G1A6"/>
<dbReference type="Proteomes" id="UP000318017">
    <property type="component" value="Chromosome"/>
</dbReference>
<organism evidence="1 2">
    <name type="scientific">Aureliella helgolandensis</name>
    <dbReference type="NCBI Taxonomy" id="2527968"/>
    <lineage>
        <taxon>Bacteria</taxon>
        <taxon>Pseudomonadati</taxon>
        <taxon>Planctomycetota</taxon>
        <taxon>Planctomycetia</taxon>
        <taxon>Pirellulales</taxon>
        <taxon>Pirellulaceae</taxon>
        <taxon>Aureliella</taxon>
    </lineage>
</organism>
<proteinExistence type="predicted"/>
<protein>
    <submittedName>
        <fullName evidence="1">Uncharacterized protein</fullName>
    </submittedName>
</protein>
<name>A0A518G1A6_9BACT</name>
<evidence type="ECO:0000313" key="2">
    <source>
        <dbReference type="Proteomes" id="UP000318017"/>
    </source>
</evidence>
<keyword evidence="2" id="KW-1185">Reference proteome</keyword>
<dbReference type="KEGG" id="ahel:Q31a_06730"/>
<sequence length="159" mass="17288">MLELRHVELIALSRASRKPNLRKPCWMALPGQPSRVFCCPRNILLRREDRCSNASWLFWGPCGVLRLVVAFLPGGLVIVPAAIVARSCSCPTSVGLAAIRAGRDWHWAALETPARWSTCTASGQPNIAMTSHRTPHCGGPLLGPCGVLRLVVAFLPGSW</sequence>
<accession>A0A518G1A6</accession>
<gene>
    <name evidence="1" type="ORF">Q31a_06730</name>
</gene>